<keyword evidence="15" id="KW-1185">Reference proteome</keyword>
<feature type="compositionally biased region" description="Polar residues" evidence="11">
    <location>
        <begin position="271"/>
        <end position="286"/>
    </location>
</feature>
<dbReference type="STRING" id="1076935.U4LV95"/>
<name>U4LV95_PYROM</name>
<evidence type="ECO:0000313" key="14">
    <source>
        <dbReference type="EMBL" id="CCX32336.1"/>
    </source>
</evidence>
<evidence type="ECO:0000259" key="12">
    <source>
        <dbReference type="Pfam" id="PF12706"/>
    </source>
</evidence>
<reference evidence="14 15" key="1">
    <citation type="journal article" date="2013" name="PLoS Genet.">
        <title>The genome and development-dependent transcriptomes of Pyronema confluens: a window into fungal evolution.</title>
        <authorList>
            <person name="Traeger S."/>
            <person name="Altegoer F."/>
            <person name="Freitag M."/>
            <person name="Gabaldon T."/>
            <person name="Kempken F."/>
            <person name="Kumar A."/>
            <person name="Marcet-Houben M."/>
            <person name="Poggeler S."/>
            <person name="Stajich J.E."/>
            <person name="Nowrousian M."/>
        </authorList>
    </citation>
    <scope>NUCLEOTIDE SEQUENCE [LARGE SCALE GENOMIC DNA]</scope>
    <source>
        <strain evidence="15">CBS 100304</strain>
        <tissue evidence="14">Vegetative mycelium</tissue>
    </source>
</reference>
<sequence>MRVHAQVLTSVSSDTPGTTLLLHFDSKRYVFGQISEGTQRAFQERGLKLSKVSDIFLTGPTDWHRTGGLAGVMLAMGDPDGTRTSAVDGQDFGGLEQQVHGGENLLYTLATMRRFIFRTGMKLKVTEHQPGDTWTDENVVVKTLHIRPQNQGERQRDSQEKHQFLAKVVDDMFCSNWTMNTWVDDPNLPAEAAEGEEVQEAVRSFQLSTKAPLKGKVRAPWPASTIVALPETTPNTVSLCYIVMLHPQRGKFLPKRAKELGVKPGPDFSKLSSGQSVVTADGNTITPEDVMEPTRPGTGIAVCDLPSVDYIPDFLASEEWKNPEEVQKTIGAFFWMAPKEIIFHPTIQDFMEKFNGAQHIISSPGCTPDRINFKAAAKASVLLNKIDADMFLLPLMDSSKCTPLTEPYQTQAHPGLQWQIEPKWDLGTSHLDPEFNASEIVASEGLQTAITSYRASEDKWSKHPKQDVFAFQPELITLGTGSSAPGRHRNVSGTLFKISANKYILIDCGDGTLGQIKRLYPDNIDQVISDINVIYISHLHADHHLGSVPIIRHKLSLMTEAKQDSQPFTIIGPRIFLTWMTEYFRCEPDMEEALGRFTFLACEDFLADTSPGNQVQLPSYLQQTLDLIKVVTVPAHHCLSSFCVVFHFTSSSSEATEFKLAYSGDTRPLDSFVEISKGVDLLLHEATFEDSMLAQAKAKKHSTVSEALDVGGRMGATTVLTHFSQRYCEMVEAGQGKGVVVAFDGMRVKLGWLGRWEHIRGALGEVFKEDETEEVEEDEGNKEKTSPKRKAGDKKGKGDQKAKKGKMPGRGVLSRREG</sequence>
<comment type="cofactor">
    <cofactor evidence="2">
        <name>Zn(2+)</name>
        <dbReference type="ChEBI" id="CHEBI:29105"/>
    </cofactor>
</comment>
<dbReference type="Gene3D" id="3.60.15.10">
    <property type="entry name" value="Ribonuclease Z/Hydroxyacylglutathione hydrolase-like"/>
    <property type="match status" value="2"/>
</dbReference>
<dbReference type="Pfam" id="PF12706">
    <property type="entry name" value="Lactamase_B_2"/>
    <property type="match status" value="1"/>
</dbReference>
<dbReference type="AlphaFoldDB" id="U4LV95"/>
<dbReference type="GO" id="GO:0005739">
    <property type="term" value="C:mitochondrion"/>
    <property type="evidence" value="ECO:0007669"/>
    <property type="project" value="TreeGrafter"/>
</dbReference>
<keyword evidence="10" id="KW-0862">Zinc</keyword>
<dbReference type="Proteomes" id="UP000018144">
    <property type="component" value="Unassembled WGS sequence"/>
</dbReference>
<dbReference type="EMBL" id="HF935830">
    <property type="protein sequence ID" value="CCX32336.1"/>
    <property type="molecule type" value="Genomic_DNA"/>
</dbReference>
<evidence type="ECO:0000259" key="13">
    <source>
        <dbReference type="Pfam" id="PF13691"/>
    </source>
</evidence>
<gene>
    <name evidence="14" type="ORF">PCON_12968</name>
</gene>
<evidence type="ECO:0000256" key="3">
    <source>
        <dbReference type="ARBA" id="ARBA00007823"/>
    </source>
</evidence>
<evidence type="ECO:0000256" key="6">
    <source>
        <dbReference type="ARBA" id="ARBA00022722"/>
    </source>
</evidence>
<organism evidence="14 15">
    <name type="scientific">Pyronema omphalodes (strain CBS 100304)</name>
    <name type="common">Pyronema confluens</name>
    <dbReference type="NCBI Taxonomy" id="1076935"/>
    <lineage>
        <taxon>Eukaryota</taxon>
        <taxon>Fungi</taxon>
        <taxon>Dikarya</taxon>
        <taxon>Ascomycota</taxon>
        <taxon>Pezizomycotina</taxon>
        <taxon>Pezizomycetes</taxon>
        <taxon>Pezizales</taxon>
        <taxon>Pyronemataceae</taxon>
        <taxon>Pyronema</taxon>
    </lineage>
</organism>
<evidence type="ECO:0000256" key="11">
    <source>
        <dbReference type="SAM" id="MobiDB-lite"/>
    </source>
</evidence>
<feature type="domain" description="Metallo-beta-lactamase" evidence="12">
    <location>
        <begin position="503"/>
        <end position="723"/>
    </location>
</feature>
<dbReference type="GO" id="GO:1990180">
    <property type="term" value="P:mitochondrial tRNA 3'-end processing"/>
    <property type="evidence" value="ECO:0007669"/>
    <property type="project" value="TreeGrafter"/>
</dbReference>
<keyword evidence="9" id="KW-0378">Hydrolase</keyword>
<evidence type="ECO:0000256" key="5">
    <source>
        <dbReference type="ARBA" id="ARBA00022694"/>
    </source>
</evidence>
<dbReference type="eggNOG" id="KOG2121">
    <property type="taxonomic scope" value="Eukaryota"/>
</dbReference>
<dbReference type="PANTHER" id="PTHR12553">
    <property type="entry name" value="ZINC PHOSPHODIESTERASE ELAC PROTEIN 2"/>
    <property type="match status" value="1"/>
</dbReference>
<evidence type="ECO:0000256" key="1">
    <source>
        <dbReference type="ARBA" id="ARBA00000402"/>
    </source>
</evidence>
<dbReference type="SUPFAM" id="SSF56281">
    <property type="entry name" value="Metallo-hydrolase/oxidoreductase"/>
    <property type="match status" value="2"/>
</dbReference>
<dbReference type="InterPro" id="IPR036866">
    <property type="entry name" value="RibonucZ/Hydroxyglut_hydro"/>
</dbReference>
<evidence type="ECO:0000256" key="4">
    <source>
        <dbReference type="ARBA" id="ARBA00012477"/>
    </source>
</evidence>
<feature type="compositionally biased region" description="Acidic residues" evidence="11">
    <location>
        <begin position="768"/>
        <end position="780"/>
    </location>
</feature>
<evidence type="ECO:0000256" key="8">
    <source>
        <dbReference type="ARBA" id="ARBA00022759"/>
    </source>
</evidence>
<feature type="region of interest" description="Disordered" evidence="11">
    <location>
        <begin position="271"/>
        <end position="290"/>
    </location>
</feature>
<feature type="compositionally biased region" description="Basic and acidic residues" evidence="11">
    <location>
        <begin position="793"/>
        <end position="802"/>
    </location>
</feature>
<dbReference type="InterPro" id="IPR027794">
    <property type="entry name" value="tRNase_Z_dom"/>
</dbReference>
<dbReference type="EC" id="3.1.26.11" evidence="4"/>
<evidence type="ECO:0000256" key="9">
    <source>
        <dbReference type="ARBA" id="ARBA00022801"/>
    </source>
</evidence>
<evidence type="ECO:0000313" key="15">
    <source>
        <dbReference type="Proteomes" id="UP000018144"/>
    </source>
</evidence>
<dbReference type="CDD" id="cd07718">
    <property type="entry name" value="RNaseZ_ELAC1_ELAC2-C-term-like_MBL-fold"/>
    <property type="match status" value="1"/>
</dbReference>
<accession>U4LV95</accession>
<feature type="region of interest" description="Disordered" evidence="11">
    <location>
        <begin position="768"/>
        <end position="818"/>
    </location>
</feature>
<comment type="similarity">
    <text evidence="3">Belongs to the RNase Z family.</text>
</comment>
<dbReference type="OrthoDB" id="527344at2759"/>
<dbReference type="InterPro" id="IPR047151">
    <property type="entry name" value="RNZ2-like"/>
</dbReference>
<feature type="domain" description="tRNase Z endonuclease" evidence="13">
    <location>
        <begin position="6"/>
        <end position="68"/>
    </location>
</feature>
<comment type="catalytic activity">
    <reaction evidence="1">
        <text>Endonucleolytic cleavage of RNA, removing extra 3' nucleotides from tRNA precursor, generating 3' termini of tRNAs. A 3'-hydroxy group is left at the tRNA terminus and a 5'-phosphoryl group is left at the trailer molecule.</text>
        <dbReference type="EC" id="3.1.26.11"/>
    </reaction>
</comment>
<keyword evidence="6" id="KW-0540">Nuclease</keyword>
<evidence type="ECO:0000256" key="2">
    <source>
        <dbReference type="ARBA" id="ARBA00001947"/>
    </source>
</evidence>
<dbReference type="OMA" id="INYICQL"/>
<protein>
    <recommendedName>
        <fullName evidence="4">ribonuclease Z</fullName>
        <ecNumber evidence="4">3.1.26.11</ecNumber>
    </recommendedName>
</protein>
<dbReference type="GO" id="GO:0042781">
    <property type="term" value="F:3'-tRNA processing endoribonuclease activity"/>
    <property type="evidence" value="ECO:0007669"/>
    <property type="project" value="UniProtKB-EC"/>
</dbReference>
<evidence type="ECO:0000256" key="7">
    <source>
        <dbReference type="ARBA" id="ARBA00022723"/>
    </source>
</evidence>
<dbReference type="PANTHER" id="PTHR12553:SF49">
    <property type="entry name" value="ZINC PHOSPHODIESTERASE ELAC PROTEIN 2"/>
    <property type="match status" value="1"/>
</dbReference>
<proteinExistence type="inferred from homology"/>
<evidence type="ECO:0000256" key="10">
    <source>
        <dbReference type="ARBA" id="ARBA00022833"/>
    </source>
</evidence>
<keyword evidence="7" id="KW-0479">Metal-binding</keyword>
<keyword evidence="8" id="KW-0255">Endonuclease</keyword>
<dbReference type="Pfam" id="PF13691">
    <property type="entry name" value="Lactamase_B_4"/>
    <property type="match status" value="1"/>
</dbReference>
<keyword evidence="5" id="KW-0819">tRNA processing</keyword>
<dbReference type="GO" id="GO:0046872">
    <property type="term" value="F:metal ion binding"/>
    <property type="evidence" value="ECO:0007669"/>
    <property type="project" value="UniProtKB-KW"/>
</dbReference>
<dbReference type="InterPro" id="IPR001279">
    <property type="entry name" value="Metallo-B-lactamas"/>
</dbReference>